<dbReference type="PANTHER" id="PTHR15710:SF217">
    <property type="entry name" value="E3 UBIQUITIN-PROTEIN LIGASE RDUF2"/>
    <property type="match status" value="1"/>
</dbReference>
<keyword evidence="4 6" id="KW-0863">Zinc-finger</keyword>
<dbReference type="AlphaFoldDB" id="A0AAV0G670"/>
<dbReference type="Gene3D" id="3.30.40.10">
    <property type="entry name" value="Zinc/RING finger domain, C3HC4 (zinc finger)"/>
    <property type="match status" value="1"/>
</dbReference>
<evidence type="ECO:0000313" key="8">
    <source>
        <dbReference type="EMBL" id="CAH9143062.1"/>
    </source>
</evidence>
<reference evidence="8" key="1">
    <citation type="submission" date="2022-07" db="EMBL/GenBank/DDBJ databases">
        <authorList>
            <person name="Macas J."/>
            <person name="Novak P."/>
            <person name="Neumann P."/>
        </authorList>
    </citation>
    <scope>NUCLEOTIDE SEQUENCE</scope>
</reference>
<evidence type="ECO:0000256" key="5">
    <source>
        <dbReference type="ARBA" id="ARBA00022833"/>
    </source>
</evidence>
<keyword evidence="3" id="KW-0479">Metal-binding</keyword>
<name>A0AAV0G670_9ASTE</name>
<evidence type="ECO:0000256" key="4">
    <source>
        <dbReference type="ARBA" id="ARBA00022771"/>
    </source>
</evidence>
<dbReference type="GO" id="GO:0016567">
    <property type="term" value="P:protein ubiquitination"/>
    <property type="evidence" value="ECO:0007669"/>
    <property type="project" value="TreeGrafter"/>
</dbReference>
<gene>
    <name evidence="8" type="ORF">CEPIT_LOCUS40375</name>
</gene>
<dbReference type="InterPro" id="IPR001841">
    <property type="entry name" value="Znf_RING"/>
</dbReference>
<dbReference type="EC" id="2.3.2.27" evidence="2"/>
<dbReference type="EMBL" id="CAMAPF010001048">
    <property type="protein sequence ID" value="CAH9143062.1"/>
    <property type="molecule type" value="Genomic_DNA"/>
</dbReference>
<protein>
    <recommendedName>
        <fullName evidence="2">RING-type E3 ubiquitin transferase</fullName>
        <ecNumber evidence="2">2.3.2.27</ecNumber>
    </recommendedName>
</protein>
<dbReference type="GO" id="GO:0005737">
    <property type="term" value="C:cytoplasm"/>
    <property type="evidence" value="ECO:0007669"/>
    <property type="project" value="TreeGrafter"/>
</dbReference>
<proteinExistence type="predicted"/>
<sequence>MGHYSCDMDWSVVEIDTEDDPDLQRSMVRIYLKDGYASYGKTWWLDHEERGREKDVLYRFEKCVDVSGECAWTSDLEKILQGGSEEEELMTLFTDKVLSPFKHLFYGEALKYVASVLIRGCRDGLIPLLNHNPNSKLYSISLAVSLQLSVTLGVEVYTLFKKYYFESIGLEQPPPGLPDYDQSTPMPLPRIVRDGYGFFQLGGRAKLDEEEKTCAICFGKYEPQCLVIRLQCLNELLPEEEHSHEADTAAAMLLPCQHIFHTNCITRWFQVSVDDHTPHHEHLSSNNTCPLCRFRIPTHYYVVSLVQCFPQ</sequence>
<dbReference type="SUPFAM" id="SSF57850">
    <property type="entry name" value="RING/U-box"/>
    <property type="match status" value="1"/>
</dbReference>
<dbReference type="Pfam" id="PF00097">
    <property type="entry name" value="zf-C3HC4"/>
    <property type="match status" value="1"/>
</dbReference>
<dbReference type="GO" id="GO:0008270">
    <property type="term" value="F:zinc ion binding"/>
    <property type="evidence" value="ECO:0007669"/>
    <property type="project" value="UniProtKB-KW"/>
</dbReference>
<keyword evidence="9" id="KW-1185">Reference proteome</keyword>
<accession>A0AAV0G670</accession>
<dbReference type="GO" id="GO:0061630">
    <property type="term" value="F:ubiquitin protein ligase activity"/>
    <property type="evidence" value="ECO:0007669"/>
    <property type="project" value="UniProtKB-EC"/>
</dbReference>
<comment type="caution">
    <text evidence="8">The sequence shown here is derived from an EMBL/GenBank/DDBJ whole genome shotgun (WGS) entry which is preliminary data.</text>
</comment>
<dbReference type="SMART" id="SM00184">
    <property type="entry name" value="RING"/>
    <property type="match status" value="1"/>
</dbReference>
<dbReference type="InterPro" id="IPR018957">
    <property type="entry name" value="Znf_C3HC4_RING-type"/>
</dbReference>
<evidence type="ECO:0000256" key="3">
    <source>
        <dbReference type="ARBA" id="ARBA00022723"/>
    </source>
</evidence>
<evidence type="ECO:0000256" key="6">
    <source>
        <dbReference type="PROSITE-ProRule" id="PRU00175"/>
    </source>
</evidence>
<dbReference type="PANTHER" id="PTHR15710">
    <property type="entry name" value="E3 UBIQUITIN-PROTEIN LIGASE PRAJA"/>
    <property type="match status" value="1"/>
</dbReference>
<dbReference type="InterPro" id="IPR013083">
    <property type="entry name" value="Znf_RING/FYVE/PHD"/>
</dbReference>
<evidence type="ECO:0000256" key="1">
    <source>
        <dbReference type="ARBA" id="ARBA00000900"/>
    </source>
</evidence>
<evidence type="ECO:0000256" key="2">
    <source>
        <dbReference type="ARBA" id="ARBA00012483"/>
    </source>
</evidence>
<dbReference type="Proteomes" id="UP001152523">
    <property type="component" value="Unassembled WGS sequence"/>
</dbReference>
<organism evidence="8 9">
    <name type="scientific">Cuscuta epithymum</name>
    <dbReference type="NCBI Taxonomy" id="186058"/>
    <lineage>
        <taxon>Eukaryota</taxon>
        <taxon>Viridiplantae</taxon>
        <taxon>Streptophyta</taxon>
        <taxon>Embryophyta</taxon>
        <taxon>Tracheophyta</taxon>
        <taxon>Spermatophyta</taxon>
        <taxon>Magnoliopsida</taxon>
        <taxon>eudicotyledons</taxon>
        <taxon>Gunneridae</taxon>
        <taxon>Pentapetalae</taxon>
        <taxon>asterids</taxon>
        <taxon>lamiids</taxon>
        <taxon>Solanales</taxon>
        <taxon>Convolvulaceae</taxon>
        <taxon>Cuscuteae</taxon>
        <taxon>Cuscuta</taxon>
        <taxon>Cuscuta subgen. Cuscuta</taxon>
    </lineage>
</organism>
<evidence type="ECO:0000259" key="7">
    <source>
        <dbReference type="PROSITE" id="PS50089"/>
    </source>
</evidence>
<dbReference type="PROSITE" id="PS50089">
    <property type="entry name" value="ZF_RING_2"/>
    <property type="match status" value="1"/>
</dbReference>
<keyword evidence="5" id="KW-0862">Zinc</keyword>
<comment type="catalytic activity">
    <reaction evidence="1">
        <text>S-ubiquitinyl-[E2 ubiquitin-conjugating enzyme]-L-cysteine + [acceptor protein]-L-lysine = [E2 ubiquitin-conjugating enzyme]-L-cysteine + N(6)-ubiquitinyl-[acceptor protein]-L-lysine.</text>
        <dbReference type="EC" id="2.3.2.27"/>
    </reaction>
</comment>
<evidence type="ECO:0000313" key="9">
    <source>
        <dbReference type="Proteomes" id="UP001152523"/>
    </source>
</evidence>
<feature type="domain" description="RING-type" evidence="7">
    <location>
        <begin position="214"/>
        <end position="293"/>
    </location>
</feature>